<dbReference type="AlphaFoldDB" id="A0AA86SYD6"/>
<sequence>MEPTVESGGFWLFAFSQYCTCVLFGIFHKNDTLESPFLIDSIMNFKWLVGE</sequence>
<dbReference type="Proteomes" id="UP001189624">
    <property type="component" value="Chromosome 6"/>
</dbReference>
<dbReference type="EMBL" id="OY731403">
    <property type="protein sequence ID" value="CAJ1964134.1"/>
    <property type="molecule type" value="Genomic_DNA"/>
</dbReference>
<name>A0AA86SYD6_9FABA</name>
<protein>
    <submittedName>
        <fullName evidence="1">Uncharacterized protein</fullName>
    </submittedName>
</protein>
<proteinExistence type="predicted"/>
<organism evidence="1 2">
    <name type="scientific">Sphenostylis stenocarpa</name>
    <dbReference type="NCBI Taxonomy" id="92480"/>
    <lineage>
        <taxon>Eukaryota</taxon>
        <taxon>Viridiplantae</taxon>
        <taxon>Streptophyta</taxon>
        <taxon>Embryophyta</taxon>
        <taxon>Tracheophyta</taxon>
        <taxon>Spermatophyta</taxon>
        <taxon>Magnoliopsida</taxon>
        <taxon>eudicotyledons</taxon>
        <taxon>Gunneridae</taxon>
        <taxon>Pentapetalae</taxon>
        <taxon>rosids</taxon>
        <taxon>fabids</taxon>
        <taxon>Fabales</taxon>
        <taxon>Fabaceae</taxon>
        <taxon>Papilionoideae</taxon>
        <taxon>50 kb inversion clade</taxon>
        <taxon>NPAAA clade</taxon>
        <taxon>indigoferoid/millettioid clade</taxon>
        <taxon>Phaseoleae</taxon>
        <taxon>Sphenostylis</taxon>
    </lineage>
</organism>
<accession>A0AA86SYD6</accession>
<evidence type="ECO:0000313" key="2">
    <source>
        <dbReference type="Proteomes" id="UP001189624"/>
    </source>
</evidence>
<gene>
    <name evidence="1" type="ORF">AYBTSS11_LOCUS20146</name>
</gene>
<keyword evidence="2" id="KW-1185">Reference proteome</keyword>
<evidence type="ECO:0000313" key="1">
    <source>
        <dbReference type="EMBL" id="CAJ1964134.1"/>
    </source>
</evidence>
<reference evidence="1" key="1">
    <citation type="submission" date="2023-10" db="EMBL/GenBank/DDBJ databases">
        <authorList>
            <person name="Domelevo Entfellner J.-B."/>
        </authorList>
    </citation>
    <scope>NUCLEOTIDE SEQUENCE</scope>
</reference>
<dbReference type="Gramene" id="rna-AYBTSS11_LOCUS20146">
    <property type="protein sequence ID" value="CAJ1964134.1"/>
    <property type="gene ID" value="gene-AYBTSS11_LOCUS20146"/>
</dbReference>